<dbReference type="AlphaFoldDB" id="A0A6G1FBU1"/>
<protein>
    <submittedName>
        <fullName evidence="1">Uncharacterized protein</fullName>
    </submittedName>
</protein>
<proteinExistence type="predicted"/>
<gene>
    <name evidence="1" type="ORF">E2562_024831</name>
</gene>
<dbReference type="Proteomes" id="UP000479710">
    <property type="component" value="Unassembled WGS sequence"/>
</dbReference>
<comment type="caution">
    <text evidence="1">The sequence shown here is derived from an EMBL/GenBank/DDBJ whole genome shotgun (WGS) entry which is preliminary data.</text>
</comment>
<organism evidence="1 2">
    <name type="scientific">Oryza meyeriana var. granulata</name>
    <dbReference type="NCBI Taxonomy" id="110450"/>
    <lineage>
        <taxon>Eukaryota</taxon>
        <taxon>Viridiplantae</taxon>
        <taxon>Streptophyta</taxon>
        <taxon>Embryophyta</taxon>
        <taxon>Tracheophyta</taxon>
        <taxon>Spermatophyta</taxon>
        <taxon>Magnoliopsida</taxon>
        <taxon>Liliopsida</taxon>
        <taxon>Poales</taxon>
        <taxon>Poaceae</taxon>
        <taxon>BOP clade</taxon>
        <taxon>Oryzoideae</taxon>
        <taxon>Oryzeae</taxon>
        <taxon>Oryzinae</taxon>
        <taxon>Oryza</taxon>
        <taxon>Oryza meyeriana</taxon>
    </lineage>
</organism>
<sequence length="67" mass="7871">LGKVFNSLQLFNCDFQFSKAARLDHSCHGVVCIMMEFRKIGGTRVFHQAMLCEKERVGKYIVERRKY</sequence>
<feature type="non-terminal residue" evidence="1">
    <location>
        <position position="1"/>
    </location>
</feature>
<keyword evidence="2" id="KW-1185">Reference proteome</keyword>
<evidence type="ECO:0000313" key="1">
    <source>
        <dbReference type="EMBL" id="KAF0934344.1"/>
    </source>
</evidence>
<name>A0A6G1FBU1_9ORYZ</name>
<evidence type="ECO:0000313" key="2">
    <source>
        <dbReference type="Proteomes" id="UP000479710"/>
    </source>
</evidence>
<accession>A0A6G1FBU1</accession>
<reference evidence="1 2" key="1">
    <citation type="submission" date="2019-11" db="EMBL/GenBank/DDBJ databases">
        <title>Whole genome sequence of Oryza granulata.</title>
        <authorList>
            <person name="Li W."/>
        </authorList>
    </citation>
    <scope>NUCLEOTIDE SEQUENCE [LARGE SCALE GENOMIC DNA]</scope>
    <source>
        <strain evidence="2">cv. Menghai</strain>
        <tissue evidence="1">Leaf</tissue>
    </source>
</reference>
<dbReference type="EMBL" id="SPHZ02000001">
    <property type="protein sequence ID" value="KAF0934344.1"/>
    <property type="molecule type" value="Genomic_DNA"/>
</dbReference>